<dbReference type="RefSeq" id="WP_344086927.1">
    <property type="nucleotide sequence ID" value="NZ_BAAALS010000032.1"/>
</dbReference>
<keyword evidence="3" id="KW-1185">Reference proteome</keyword>
<organism evidence="2 3">
    <name type="scientific">Luedemannella helvata</name>
    <dbReference type="NCBI Taxonomy" id="349315"/>
    <lineage>
        <taxon>Bacteria</taxon>
        <taxon>Bacillati</taxon>
        <taxon>Actinomycetota</taxon>
        <taxon>Actinomycetes</taxon>
        <taxon>Micromonosporales</taxon>
        <taxon>Micromonosporaceae</taxon>
        <taxon>Luedemannella</taxon>
    </lineage>
</organism>
<protein>
    <submittedName>
        <fullName evidence="2">S1 family peptidase</fullName>
    </submittedName>
</protein>
<evidence type="ECO:0000256" key="1">
    <source>
        <dbReference type="SAM" id="SignalP"/>
    </source>
</evidence>
<evidence type="ECO:0000313" key="2">
    <source>
        <dbReference type="EMBL" id="GAA1772512.1"/>
    </source>
</evidence>
<sequence length="345" mass="34611">MRTSTRMLVGATVTVALTVLSAVPAQAGPGKDREPARVSVAKDDAQAPDRAVVTKAVPSSASAALSQLQGRIATYVAKNGTRYTFASYVDGTTGKIVLDTTAPATVVASLLSTKGASAAFAAASSEVQLKSNGVSDAFDRRNDSPPFYGSGGIASGGGICSSGYVVQNSAGTRFMTTAGHCFAVGATVTTEAGAYTYGTVSNRRLPTISGHAQDVELLGGQSYSARVFTGGVTSTTSIPVVAAGAASVGYTNYCHSGRTTGEVCGHTATSTTGQVCTATGCKSPVIVYTGGTSVGSNGDSGGAFYAKDASGAWIRGHFIAFGGGTGYAQPWTAFSSAMGLSIVIY</sequence>
<dbReference type="SUPFAM" id="SSF50494">
    <property type="entry name" value="Trypsin-like serine proteases"/>
    <property type="match status" value="1"/>
</dbReference>
<dbReference type="EMBL" id="BAAALS010000032">
    <property type="protein sequence ID" value="GAA1772512.1"/>
    <property type="molecule type" value="Genomic_DNA"/>
</dbReference>
<gene>
    <name evidence="2" type="ORF">GCM10009681_49980</name>
</gene>
<reference evidence="2 3" key="1">
    <citation type="journal article" date="2019" name="Int. J. Syst. Evol. Microbiol.">
        <title>The Global Catalogue of Microorganisms (GCM) 10K type strain sequencing project: providing services to taxonomists for standard genome sequencing and annotation.</title>
        <authorList>
            <consortium name="The Broad Institute Genomics Platform"/>
            <consortium name="The Broad Institute Genome Sequencing Center for Infectious Disease"/>
            <person name="Wu L."/>
            <person name="Ma J."/>
        </authorList>
    </citation>
    <scope>NUCLEOTIDE SEQUENCE [LARGE SCALE GENOMIC DNA]</scope>
    <source>
        <strain evidence="2 3">JCM 13249</strain>
    </source>
</reference>
<keyword evidence="1" id="KW-0732">Signal</keyword>
<dbReference type="InterPro" id="IPR043504">
    <property type="entry name" value="Peptidase_S1_PA_chymotrypsin"/>
</dbReference>
<dbReference type="InterPro" id="IPR009003">
    <property type="entry name" value="Peptidase_S1_PA"/>
</dbReference>
<feature type="signal peptide" evidence="1">
    <location>
        <begin position="1"/>
        <end position="27"/>
    </location>
</feature>
<dbReference type="Proteomes" id="UP001500655">
    <property type="component" value="Unassembled WGS sequence"/>
</dbReference>
<dbReference type="Gene3D" id="2.40.10.10">
    <property type="entry name" value="Trypsin-like serine proteases"/>
    <property type="match status" value="2"/>
</dbReference>
<feature type="chain" id="PRO_5045783533" evidence="1">
    <location>
        <begin position="28"/>
        <end position="345"/>
    </location>
</feature>
<name>A0ABN2L2Y3_9ACTN</name>
<accession>A0ABN2L2Y3</accession>
<comment type="caution">
    <text evidence="2">The sequence shown here is derived from an EMBL/GenBank/DDBJ whole genome shotgun (WGS) entry which is preliminary data.</text>
</comment>
<evidence type="ECO:0000313" key="3">
    <source>
        <dbReference type="Proteomes" id="UP001500655"/>
    </source>
</evidence>
<proteinExistence type="predicted"/>